<dbReference type="Proteomes" id="UP000299102">
    <property type="component" value="Unassembled WGS sequence"/>
</dbReference>
<sequence>MHVQQWPHERRACAINHKQTPELQTRPERACGSVRSKSIFRRTRKLLLLSHIAWNADHFKDDSKLKQTYDTSDRHSSGMRMSSSGRHACLRHAVTTSQACSIQTTADSLICSSTNSLSNDSNNDTREQTKYQTP</sequence>
<comment type="caution">
    <text evidence="2">The sequence shown here is derived from an EMBL/GenBank/DDBJ whole genome shotgun (WGS) entry which is preliminary data.</text>
</comment>
<dbReference type="EMBL" id="BGZK01000240">
    <property type="protein sequence ID" value="GBP30987.1"/>
    <property type="molecule type" value="Genomic_DNA"/>
</dbReference>
<protein>
    <submittedName>
        <fullName evidence="2">Uncharacterized protein</fullName>
    </submittedName>
</protein>
<gene>
    <name evidence="2" type="ORF">EVAR_81885_1</name>
</gene>
<reference evidence="2 3" key="1">
    <citation type="journal article" date="2019" name="Commun. Biol.">
        <title>The bagworm genome reveals a unique fibroin gene that provides high tensile strength.</title>
        <authorList>
            <person name="Kono N."/>
            <person name="Nakamura H."/>
            <person name="Ohtoshi R."/>
            <person name="Tomita M."/>
            <person name="Numata K."/>
            <person name="Arakawa K."/>
        </authorList>
    </citation>
    <scope>NUCLEOTIDE SEQUENCE [LARGE SCALE GENOMIC DNA]</scope>
</reference>
<name>A0A4C1UYA2_EUMVA</name>
<keyword evidence="3" id="KW-1185">Reference proteome</keyword>
<organism evidence="2 3">
    <name type="scientific">Eumeta variegata</name>
    <name type="common">Bagworm moth</name>
    <name type="synonym">Eumeta japonica</name>
    <dbReference type="NCBI Taxonomy" id="151549"/>
    <lineage>
        <taxon>Eukaryota</taxon>
        <taxon>Metazoa</taxon>
        <taxon>Ecdysozoa</taxon>
        <taxon>Arthropoda</taxon>
        <taxon>Hexapoda</taxon>
        <taxon>Insecta</taxon>
        <taxon>Pterygota</taxon>
        <taxon>Neoptera</taxon>
        <taxon>Endopterygota</taxon>
        <taxon>Lepidoptera</taxon>
        <taxon>Glossata</taxon>
        <taxon>Ditrysia</taxon>
        <taxon>Tineoidea</taxon>
        <taxon>Psychidae</taxon>
        <taxon>Oiketicinae</taxon>
        <taxon>Eumeta</taxon>
    </lineage>
</organism>
<accession>A0A4C1UYA2</accession>
<evidence type="ECO:0000256" key="1">
    <source>
        <dbReference type="SAM" id="MobiDB-lite"/>
    </source>
</evidence>
<dbReference type="AlphaFoldDB" id="A0A4C1UYA2"/>
<evidence type="ECO:0000313" key="2">
    <source>
        <dbReference type="EMBL" id="GBP30987.1"/>
    </source>
</evidence>
<feature type="compositionally biased region" description="Basic and acidic residues" evidence="1">
    <location>
        <begin position="123"/>
        <end position="134"/>
    </location>
</feature>
<feature type="region of interest" description="Disordered" evidence="1">
    <location>
        <begin position="114"/>
        <end position="134"/>
    </location>
</feature>
<proteinExistence type="predicted"/>
<evidence type="ECO:0000313" key="3">
    <source>
        <dbReference type="Proteomes" id="UP000299102"/>
    </source>
</evidence>